<reference evidence="1" key="2">
    <citation type="journal article" date="2015" name="Data Brief">
        <title>Shoot transcriptome of the giant reed, Arundo donax.</title>
        <authorList>
            <person name="Barrero R.A."/>
            <person name="Guerrero F.D."/>
            <person name="Moolhuijzen P."/>
            <person name="Goolsby J.A."/>
            <person name="Tidwell J."/>
            <person name="Bellgard S.E."/>
            <person name="Bellgard M.I."/>
        </authorList>
    </citation>
    <scope>NUCLEOTIDE SEQUENCE</scope>
    <source>
        <tissue evidence="1">Shoot tissue taken approximately 20 cm above the soil surface</tissue>
    </source>
</reference>
<sequence length="75" mass="8832">MQPRCKLGTTRVYMRIQQELCSSNTVDHMMLLMPQIFQHNNLSRNEKMFPPSLYHSSLLQLVASTRHQDYHIGTQ</sequence>
<organism evidence="1">
    <name type="scientific">Arundo donax</name>
    <name type="common">Giant reed</name>
    <name type="synonym">Donax arundinaceus</name>
    <dbReference type="NCBI Taxonomy" id="35708"/>
    <lineage>
        <taxon>Eukaryota</taxon>
        <taxon>Viridiplantae</taxon>
        <taxon>Streptophyta</taxon>
        <taxon>Embryophyta</taxon>
        <taxon>Tracheophyta</taxon>
        <taxon>Spermatophyta</taxon>
        <taxon>Magnoliopsida</taxon>
        <taxon>Liliopsida</taxon>
        <taxon>Poales</taxon>
        <taxon>Poaceae</taxon>
        <taxon>PACMAD clade</taxon>
        <taxon>Arundinoideae</taxon>
        <taxon>Arundineae</taxon>
        <taxon>Arundo</taxon>
    </lineage>
</organism>
<protein>
    <submittedName>
        <fullName evidence="1">Uncharacterized protein</fullName>
    </submittedName>
</protein>
<name>A0A0A9DAC6_ARUDO</name>
<accession>A0A0A9DAC6</accession>
<reference evidence="1" key="1">
    <citation type="submission" date="2014-09" db="EMBL/GenBank/DDBJ databases">
        <authorList>
            <person name="Magalhaes I.L.F."/>
            <person name="Oliveira U."/>
            <person name="Santos F.R."/>
            <person name="Vidigal T.H.D.A."/>
            <person name="Brescovit A.D."/>
            <person name="Santos A.J."/>
        </authorList>
    </citation>
    <scope>NUCLEOTIDE SEQUENCE</scope>
    <source>
        <tissue evidence="1">Shoot tissue taken approximately 20 cm above the soil surface</tissue>
    </source>
</reference>
<proteinExistence type="predicted"/>
<dbReference type="EMBL" id="GBRH01214282">
    <property type="protein sequence ID" value="JAD83613.1"/>
    <property type="molecule type" value="Transcribed_RNA"/>
</dbReference>
<dbReference type="AlphaFoldDB" id="A0A0A9DAC6"/>
<evidence type="ECO:0000313" key="1">
    <source>
        <dbReference type="EMBL" id="JAD83613.1"/>
    </source>
</evidence>